<dbReference type="EMBL" id="JBBKAR010000016">
    <property type="protein sequence ID" value="MEJ8303292.1"/>
    <property type="molecule type" value="Genomic_DNA"/>
</dbReference>
<dbReference type="EC" id="1.6.99.1" evidence="1"/>
<organism evidence="1 2">
    <name type="scientific">Saccharibacillus sacchari</name>
    <dbReference type="NCBI Taxonomy" id="456493"/>
    <lineage>
        <taxon>Bacteria</taxon>
        <taxon>Bacillati</taxon>
        <taxon>Bacillota</taxon>
        <taxon>Bacilli</taxon>
        <taxon>Bacillales</taxon>
        <taxon>Paenibacillaceae</taxon>
        <taxon>Saccharibacillus</taxon>
    </lineage>
</organism>
<proteinExistence type="predicted"/>
<evidence type="ECO:0000313" key="1">
    <source>
        <dbReference type="EMBL" id="MEJ8303292.1"/>
    </source>
</evidence>
<accession>A0ACC6P906</accession>
<dbReference type="Proteomes" id="UP001380953">
    <property type="component" value="Unassembled WGS sequence"/>
</dbReference>
<sequence length="338" mass="37570">MLFSPLHLGTLCLKNRIMMAPMATSFAQDDGIVQPEHLIHYASRALGQAGLIMLESTAVSPSGRSVPVNLGLWNEAQTEGLRRMNHTLHRLGSKIGIQLWHAGRKKENETSAEPALSASDVPFEGKARQAMNTKQIAEVVTQFREAAQRAKHAGFDVIEIHAAHGFLINEFLSPLTNRREDQYGGGRRNRYRLLGEIIDAVKAVWTGPLFVRISAEEYHPEGNHVEDHVQYARWMKAQGVDLIHCSSGGLLPEAPPVYPGYQVPYAERIRLAANMPTAAVGLIETGKQAEEILRNGRADLIAIGRPFLRNPFWTAEAAKELNAELDAPRVYRSYWKNG</sequence>
<comment type="caution">
    <text evidence="1">The sequence shown here is derived from an EMBL/GenBank/DDBJ whole genome shotgun (WGS) entry which is preliminary data.</text>
</comment>
<name>A0ACC6P906_9BACL</name>
<keyword evidence="2" id="KW-1185">Reference proteome</keyword>
<gene>
    <name evidence="1" type="primary">namA</name>
    <name evidence="1" type="ORF">WKI47_05100</name>
</gene>
<protein>
    <submittedName>
        <fullName evidence="1">NADPH dehydrogenase NamA</fullName>
        <ecNumber evidence="1">1.6.99.1</ecNumber>
    </submittedName>
</protein>
<reference evidence="1" key="1">
    <citation type="submission" date="2024-03" db="EMBL/GenBank/DDBJ databases">
        <title>Whole genome sequecning of epiphytes from Marcgravia umbellata leaves.</title>
        <authorList>
            <person name="Kumar G."/>
            <person name="Savka M.A."/>
        </authorList>
    </citation>
    <scope>NUCLEOTIDE SEQUENCE</scope>
    <source>
        <strain evidence="1">RIT_BL5</strain>
    </source>
</reference>
<keyword evidence="1" id="KW-0560">Oxidoreductase</keyword>
<evidence type="ECO:0000313" key="2">
    <source>
        <dbReference type="Proteomes" id="UP001380953"/>
    </source>
</evidence>